<name>A0A0F3IUT4_9PROT</name>
<feature type="domain" description="Phytase-like" evidence="2">
    <location>
        <begin position="96"/>
        <end position="428"/>
    </location>
</feature>
<evidence type="ECO:0000256" key="1">
    <source>
        <dbReference type="SAM" id="SignalP"/>
    </source>
</evidence>
<keyword evidence="1" id="KW-0732">Signal</keyword>
<dbReference type="Proteomes" id="UP000033774">
    <property type="component" value="Unassembled WGS sequence"/>
</dbReference>
<dbReference type="InterPro" id="IPR027372">
    <property type="entry name" value="Phytase-like_dom"/>
</dbReference>
<organism evidence="3 4">
    <name type="scientific">Elstera litoralis</name>
    <dbReference type="NCBI Taxonomy" id="552518"/>
    <lineage>
        <taxon>Bacteria</taxon>
        <taxon>Pseudomonadati</taxon>
        <taxon>Pseudomonadota</taxon>
        <taxon>Alphaproteobacteria</taxon>
        <taxon>Rhodospirillales</taxon>
        <taxon>Rhodospirillaceae</taxon>
        <taxon>Elstera</taxon>
    </lineage>
</organism>
<protein>
    <submittedName>
        <fullName evidence="3">Glycerophosphodiester phosphodiesterase</fullName>
    </submittedName>
</protein>
<dbReference type="PANTHER" id="PTHR37957:SF1">
    <property type="entry name" value="PHYTASE-LIKE DOMAIN-CONTAINING PROTEIN"/>
    <property type="match status" value="1"/>
</dbReference>
<gene>
    <name evidence="3" type="ORF">VZ95_12020</name>
</gene>
<dbReference type="EMBL" id="LAJY01000297">
    <property type="protein sequence ID" value="KJV09359.1"/>
    <property type="molecule type" value="Genomic_DNA"/>
</dbReference>
<reference evidence="3 4" key="1">
    <citation type="submission" date="2015-03" db="EMBL/GenBank/DDBJ databases">
        <title>Draft genome sequence of Elstera litoralis.</title>
        <authorList>
            <person name="Rahalkar M.C."/>
            <person name="Dhakephalkar P.K."/>
            <person name="Pore S.D."/>
            <person name="Arora P."/>
            <person name="Kapse N.G."/>
            <person name="Pandit P.S."/>
        </authorList>
    </citation>
    <scope>NUCLEOTIDE SEQUENCE [LARGE SCALE GENOMIC DNA]</scope>
    <source>
        <strain evidence="3 4">Dia-1</strain>
    </source>
</reference>
<dbReference type="PANTHER" id="PTHR37957">
    <property type="entry name" value="BLR7070 PROTEIN"/>
    <property type="match status" value="1"/>
</dbReference>
<evidence type="ECO:0000313" key="3">
    <source>
        <dbReference type="EMBL" id="KJV09359.1"/>
    </source>
</evidence>
<feature type="signal peptide" evidence="1">
    <location>
        <begin position="1"/>
        <end position="20"/>
    </location>
</feature>
<sequence>MRLSLSVAMGLVLASGAASAQSAPKFPAVLAGHAAVPADTLIAPPADAGAFFATAGKFTAPDRKRVEAVGTIPTTTFTADPKAPRSSGVSLPVKGQAVQGFSGIQSRGNGLFYILTDNGFGGKGNSPDALLMVHRVQTDWATGKADRQETRFLHDPDKKIPFAIVNENTDKRYLTGADLDPESIAFVGNRLFIGDEFGPYIIEVDPAGKVLAFHETVVDGKPARGPDHYRNGGLPNVPGAVSFEVRRSRGFEPMAASPDGQFLYPAFEGPIFNAETKAPEAKDGKQFVRILQFDVAKGAYTGKSFKYLLEDNANVLGDMAMIDGDTALVIERDDTTEGSKAQACAGEPKLDCFNKPAAFKRVYKIDLAAADAEGFVKKVGYIDLTDIDNPNKAAKIGPNEAKFVLPHLGPEGVAIVDADHIALTNDNNLPYSVGRTVDKADDNEITLLKVSELLRAK</sequence>
<evidence type="ECO:0000259" key="2">
    <source>
        <dbReference type="Pfam" id="PF13449"/>
    </source>
</evidence>
<evidence type="ECO:0000313" key="4">
    <source>
        <dbReference type="Proteomes" id="UP000033774"/>
    </source>
</evidence>
<dbReference type="Pfam" id="PF13449">
    <property type="entry name" value="Phytase-like"/>
    <property type="match status" value="1"/>
</dbReference>
<proteinExistence type="predicted"/>
<accession>A0A0F3IUT4</accession>
<dbReference type="AlphaFoldDB" id="A0A0F3IUT4"/>
<keyword evidence="4" id="KW-1185">Reference proteome</keyword>
<comment type="caution">
    <text evidence="3">The sequence shown here is derived from an EMBL/GenBank/DDBJ whole genome shotgun (WGS) entry which is preliminary data.</text>
</comment>
<feature type="chain" id="PRO_5002462431" evidence="1">
    <location>
        <begin position="21"/>
        <end position="457"/>
    </location>
</feature>
<dbReference type="PATRIC" id="fig|552518.3.peg.1961"/>